<dbReference type="eggNOG" id="COG1595">
    <property type="taxonomic scope" value="Bacteria"/>
</dbReference>
<dbReference type="NCBIfam" id="TIGR02937">
    <property type="entry name" value="sigma70-ECF"/>
    <property type="match status" value="1"/>
</dbReference>
<evidence type="ECO:0000259" key="7">
    <source>
        <dbReference type="Pfam" id="PF04542"/>
    </source>
</evidence>
<keyword evidence="3" id="KW-0731">Sigma factor</keyword>
<proteinExistence type="inferred from homology"/>
<dbReference type="InterPro" id="IPR007627">
    <property type="entry name" value="RNA_pol_sigma70_r2"/>
</dbReference>
<accession>E6VTE9</accession>
<feature type="region of interest" description="Disordered" evidence="6">
    <location>
        <begin position="165"/>
        <end position="185"/>
    </location>
</feature>
<dbReference type="SUPFAM" id="SSF88946">
    <property type="entry name" value="Sigma2 domain of RNA polymerase sigma factors"/>
    <property type="match status" value="1"/>
</dbReference>
<dbReference type="GO" id="GO:0016987">
    <property type="term" value="F:sigma factor activity"/>
    <property type="evidence" value="ECO:0007669"/>
    <property type="project" value="UniProtKB-KW"/>
</dbReference>
<organism evidence="9 10">
    <name type="scientific">Pseudodesulfovibrio aespoeensis (strain ATCC 700646 / DSM 10631 / Aspo-2)</name>
    <name type="common">Desulfovibrio aespoeensis</name>
    <dbReference type="NCBI Taxonomy" id="643562"/>
    <lineage>
        <taxon>Bacteria</taxon>
        <taxon>Pseudomonadati</taxon>
        <taxon>Thermodesulfobacteriota</taxon>
        <taxon>Desulfovibrionia</taxon>
        <taxon>Desulfovibrionales</taxon>
        <taxon>Desulfovibrionaceae</taxon>
    </lineage>
</organism>
<evidence type="ECO:0000313" key="10">
    <source>
        <dbReference type="Proteomes" id="UP000002191"/>
    </source>
</evidence>
<evidence type="ECO:0000256" key="2">
    <source>
        <dbReference type="ARBA" id="ARBA00023015"/>
    </source>
</evidence>
<reference evidence="9 10" key="2">
    <citation type="journal article" date="2014" name="Genome Announc.">
        <title>Complete Genome Sequence of the Subsurface, Mesophilic Sulfate-Reducing Bacterium Desulfovibrio aespoeensis Aspo-2.</title>
        <authorList>
            <person name="Pedersen K."/>
            <person name="Bengtsson A."/>
            <person name="Edlund J."/>
            <person name="Rabe L."/>
            <person name="Hazen T."/>
            <person name="Chakraborty R."/>
            <person name="Goodwin L."/>
            <person name="Shapiro N."/>
        </authorList>
    </citation>
    <scope>NUCLEOTIDE SEQUENCE [LARGE SCALE GENOMIC DNA]</scope>
    <source>
        <strain evidence="10">ATCC 700646 / DSM 10631 / Aspo-2</strain>
    </source>
</reference>
<dbReference type="PANTHER" id="PTHR43133:SF8">
    <property type="entry name" value="RNA POLYMERASE SIGMA FACTOR HI_1459-RELATED"/>
    <property type="match status" value="1"/>
</dbReference>
<keyword evidence="5" id="KW-0804">Transcription</keyword>
<keyword evidence="4" id="KW-0238">DNA-binding</keyword>
<dbReference type="GO" id="GO:0003677">
    <property type="term" value="F:DNA binding"/>
    <property type="evidence" value="ECO:0007669"/>
    <property type="project" value="UniProtKB-KW"/>
</dbReference>
<evidence type="ECO:0000256" key="3">
    <source>
        <dbReference type="ARBA" id="ARBA00023082"/>
    </source>
</evidence>
<sequence length="185" mass="21655">MDLSYADFFEKYSRVIFKFIHAFSSAKHLKVNRDDIDDIYQEIAMKIIRNDYIYKYNNEKSSFLTWLNIICRTMTIDYYRRKLRWETGEWSDEPEESTDLGAEQPVFILPAGVLTDRQEEVIALFFKDDMEAGEIAAKLGISPMTARSIKFQALERLRRHFKTAARASTDQGVDQGAKETRRKVS</sequence>
<dbReference type="GO" id="GO:0006352">
    <property type="term" value="P:DNA-templated transcription initiation"/>
    <property type="evidence" value="ECO:0007669"/>
    <property type="project" value="InterPro"/>
</dbReference>
<dbReference type="InterPro" id="IPR036388">
    <property type="entry name" value="WH-like_DNA-bd_sf"/>
</dbReference>
<dbReference type="Proteomes" id="UP000002191">
    <property type="component" value="Chromosome"/>
</dbReference>
<dbReference type="CDD" id="cd06171">
    <property type="entry name" value="Sigma70_r4"/>
    <property type="match status" value="1"/>
</dbReference>
<comment type="similarity">
    <text evidence="1">Belongs to the sigma-70 factor family. ECF subfamily.</text>
</comment>
<evidence type="ECO:0000259" key="8">
    <source>
        <dbReference type="Pfam" id="PF04545"/>
    </source>
</evidence>
<evidence type="ECO:0000256" key="4">
    <source>
        <dbReference type="ARBA" id="ARBA00023125"/>
    </source>
</evidence>
<dbReference type="SUPFAM" id="SSF88659">
    <property type="entry name" value="Sigma3 and sigma4 domains of RNA polymerase sigma factors"/>
    <property type="match status" value="1"/>
</dbReference>
<feature type="domain" description="RNA polymerase sigma-70 region 2" evidence="7">
    <location>
        <begin position="24"/>
        <end position="82"/>
    </location>
</feature>
<dbReference type="InterPro" id="IPR014284">
    <property type="entry name" value="RNA_pol_sigma-70_dom"/>
</dbReference>
<dbReference type="Gene3D" id="1.10.1740.10">
    <property type="match status" value="1"/>
</dbReference>
<feature type="domain" description="RNA polymerase sigma-70 region 4" evidence="8">
    <location>
        <begin position="113"/>
        <end position="158"/>
    </location>
</feature>
<keyword evidence="10" id="KW-1185">Reference proteome</keyword>
<dbReference type="Pfam" id="PF04545">
    <property type="entry name" value="Sigma70_r4"/>
    <property type="match status" value="1"/>
</dbReference>
<dbReference type="AlphaFoldDB" id="E6VTE9"/>
<evidence type="ECO:0000313" key="9">
    <source>
        <dbReference type="EMBL" id="ADU62126.1"/>
    </source>
</evidence>
<keyword evidence="2" id="KW-0805">Transcription regulation</keyword>
<dbReference type="Pfam" id="PF04542">
    <property type="entry name" value="Sigma70_r2"/>
    <property type="match status" value="1"/>
</dbReference>
<dbReference type="KEGG" id="das:Daes_1110"/>
<dbReference type="STRING" id="643562.Daes_1110"/>
<dbReference type="InterPro" id="IPR013325">
    <property type="entry name" value="RNA_pol_sigma_r2"/>
</dbReference>
<name>E6VTE9_PSEA9</name>
<gene>
    <name evidence="9" type="ordered locus">Daes_1110</name>
</gene>
<dbReference type="InterPro" id="IPR039425">
    <property type="entry name" value="RNA_pol_sigma-70-like"/>
</dbReference>
<dbReference type="PANTHER" id="PTHR43133">
    <property type="entry name" value="RNA POLYMERASE ECF-TYPE SIGMA FACTO"/>
    <property type="match status" value="1"/>
</dbReference>
<evidence type="ECO:0000256" key="5">
    <source>
        <dbReference type="ARBA" id="ARBA00023163"/>
    </source>
</evidence>
<protein>
    <submittedName>
        <fullName evidence="9">RNA polymerase sigma factor, sigma-70 family</fullName>
    </submittedName>
</protein>
<dbReference type="HOGENOM" id="CLU_118495_0_0_7"/>
<dbReference type="Gene3D" id="1.10.10.10">
    <property type="entry name" value="Winged helix-like DNA-binding domain superfamily/Winged helix DNA-binding domain"/>
    <property type="match status" value="1"/>
</dbReference>
<evidence type="ECO:0000256" key="6">
    <source>
        <dbReference type="SAM" id="MobiDB-lite"/>
    </source>
</evidence>
<dbReference type="InterPro" id="IPR013324">
    <property type="entry name" value="RNA_pol_sigma_r3/r4-like"/>
</dbReference>
<dbReference type="InterPro" id="IPR007630">
    <property type="entry name" value="RNA_pol_sigma70_r4"/>
</dbReference>
<evidence type="ECO:0000256" key="1">
    <source>
        <dbReference type="ARBA" id="ARBA00010641"/>
    </source>
</evidence>
<dbReference type="EMBL" id="CP002431">
    <property type="protein sequence ID" value="ADU62126.1"/>
    <property type="molecule type" value="Genomic_DNA"/>
</dbReference>
<reference evidence="10" key="1">
    <citation type="submission" date="2010-12" db="EMBL/GenBank/DDBJ databases">
        <title>Complete sequence of Desulfovibrio aespoeensis Aspo-2.</title>
        <authorList>
            <consortium name="US DOE Joint Genome Institute"/>
            <person name="Lucas S."/>
            <person name="Copeland A."/>
            <person name="Lapidus A."/>
            <person name="Cheng J.-F."/>
            <person name="Goodwin L."/>
            <person name="Pitluck S."/>
            <person name="Chertkov O."/>
            <person name="Misra M."/>
            <person name="Detter J.C."/>
            <person name="Han C."/>
            <person name="Tapia R."/>
            <person name="Land M."/>
            <person name="Hauser L."/>
            <person name="Kyrpides N."/>
            <person name="Ivanova N."/>
            <person name="Ovchinnikova G."/>
            <person name="Pedersen K."/>
            <person name="Jagevall S."/>
            <person name="Hazen T."/>
            <person name="Woyke T."/>
        </authorList>
    </citation>
    <scope>NUCLEOTIDE SEQUENCE [LARGE SCALE GENOMIC DNA]</scope>
    <source>
        <strain evidence="10">ATCC 700646 / DSM 10631 / Aspo-2</strain>
    </source>
</reference>